<reference evidence="2 3" key="1">
    <citation type="submission" date="2021-01" db="EMBL/GenBank/DDBJ databases">
        <title>Genomic Encyclopedia of Type Strains, Phase IV (KMG-IV): sequencing the most valuable type-strain genomes for metagenomic binning, comparative biology and taxonomic classification.</title>
        <authorList>
            <person name="Goeker M."/>
        </authorList>
    </citation>
    <scope>NUCLEOTIDE SEQUENCE [LARGE SCALE GENOMIC DNA]</scope>
    <source>
        <strain evidence="2 3">DSM 25540</strain>
    </source>
</reference>
<evidence type="ECO:0000313" key="3">
    <source>
        <dbReference type="Proteomes" id="UP000741863"/>
    </source>
</evidence>
<dbReference type="InterPro" id="IPR036397">
    <property type="entry name" value="RNaseH_sf"/>
</dbReference>
<dbReference type="InterPro" id="IPR012337">
    <property type="entry name" value="RNaseH-like_sf"/>
</dbReference>
<name>A0ABS2PD75_9BACL</name>
<dbReference type="PANTHER" id="PTHR38462">
    <property type="entry name" value="EXONUCLEASE-LIKE PROTEIN"/>
    <property type="match status" value="1"/>
</dbReference>
<dbReference type="SUPFAM" id="SSF53098">
    <property type="entry name" value="Ribonuclease H-like"/>
    <property type="match status" value="1"/>
</dbReference>
<dbReference type="EMBL" id="JAFBEC010000007">
    <property type="protein sequence ID" value="MBM7633378.1"/>
    <property type="molecule type" value="Genomic_DNA"/>
</dbReference>
<accession>A0ABS2PD75</accession>
<organism evidence="2 3">
    <name type="scientific">Geomicrobium sediminis</name>
    <dbReference type="NCBI Taxonomy" id="1347788"/>
    <lineage>
        <taxon>Bacteria</taxon>
        <taxon>Bacillati</taxon>
        <taxon>Bacillota</taxon>
        <taxon>Bacilli</taxon>
        <taxon>Bacillales</taxon>
        <taxon>Geomicrobium</taxon>
    </lineage>
</organism>
<proteinExistence type="predicted"/>
<dbReference type="Pfam" id="PF13482">
    <property type="entry name" value="RNase_H_2"/>
    <property type="match status" value="1"/>
</dbReference>
<keyword evidence="3" id="KW-1185">Reference proteome</keyword>
<evidence type="ECO:0000313" key="2">
    <source>
        <dbReference type="EMBL" id="MBM7633378.1"/>
    </source>
</evidence>
<dbReference type="Gene3D" id="3.30.420.10">
    <property type="entry name" value="Ribonuclease H-like superfamily/Ribonuclease H"/>
    <property type="match status" value="1"/>
</dbReference>
<dbReference type="PANTHER" id="PTHR38462:SF1">
    <property type="entry name" value="YPRB RIBONUCLEASE H-LIKE DOMAIN-CONTAINING PROTEIN"/>
    <property type="match status" value="1"/>
</dbReference>
<comment type="caution">
    <text evidence="2">The sequence shown here is derived from an EMBL/GenBank/DDBJ whole genome shotgun (WGS) entry which is preliminary data.</text>
</comment>
<protein>
    <submittedName>
        <fullName evidence="2">Uncharacterized protein YprB with RNaseH-like and TPR domain</fullName>
    </submittedName>
</protein>
<evidence type="ECO:0000259" key="1">
    <source>
        <dbReference type="Pfam" id="PF13482"/>
    </source>
</evidence>
<dbReference type="InterPro" id="IPR038720">
    <property type="entry name" value="YprB_RNase_H-like_dom"/>
</dbReference>
<sequence>MGSIAFGSVIEMDFKKKLKRMQPHLETREVMDVPVKTEEPSPEFTQTKAWEAFDSKVVHLDEGIIVHRTRRYKLNDVFKEHGALQQTFDQWRLKGADAHPLAPNETTRPTDLLFFDTETTGLSHGAGNMIFMIGTGRIVDQEVIVDQYFLPGPEHELAFYTYFLQQVHNLDALVTYNGKAFDWPQVKTRHTLLREQLPKLPDFGHFDLLHAARRLFKHDLESCRLSQVEQDILNLKRTEDTPGYLAPMLYQDYMTENDPDYVKGVFEHNEQDIVSLFQLYVELSDRVLSGGFSNGERYEVARWWKHLGYVDDAIHGFREMTNEANEFYRLSLFELASLLKKTGNATESHSLFLQLLESNEGNMHTEAAEAVVIYYEHELRNYHKALALCERVMQKNALNDREREKWLHRSERLIRKIGNAGD</sequence>
<dbReference type="Proteomes" id="UP000741863">
    <property type="component" value="Unassembled WGS sequence"/>
</dbReference>
<gene>
    <name evidence="2" type="ORF">JOD17_002472</name>
</gene>
<feature type="domain" description="YprB ribonuclease H-like" evidence="1">
    <location>
        <begin position="113"/>
        <end position="283"/>
    </location>
</feature>
<dbReference type="RefSeq" id="WP_204698008.1">
    <property type="nucleotide sequence ID" value="NZ_JAFBEC010000007.1"/>
</dbReference>